<dbReference type="FunFam" id="3.40.50.150:FF:000010">
    <property type="entry name" value="Protein-L-isoaspartate O-methyltransferase"/>
    <property type="match status" value="1"/>
</dbReference>
<dbReference type="NCBIfam" id="TIGR00080">
    <property type="entry name" value="pimt"/>
    <property type="match status" value="1"/>
</dbReference>
<keyword evidence="4" id="KW-0963">Cytoplasm</keyword>
<dbReference type="PANTHER" id="PTHR11579">
    <property type="entry name" value="PROTEIN-L-ISOASPARTATE O-METHYLTRANSFERASE"/>
    <property type="match status" value="1"/>
</dbReference>
<dbReference type="Gene3D" id="3.40.50.150">
    <property type="entry name" value="Vaccinia Virus protein VP39"/>
    <property type="match status" value="1"/>
</dbReference>
<dbReference type="CDD" id="cd02440">
    <property type="entry name" value="AdoMet_MTases"/>
    <property type="match status" value="1"/>
</dbReference>
<dbReference type="EC" id="2.1.1.77" evidence="3"/>
<dbReference type="Pfam" id="PF01135">
    <property type="entry name" value="PCMT"/>
    <property type="match status" value="1"/>
</dbReference>
<sequence>MNLSDPRVQGIGMTSQRTRDRLIERLRQKGIQNEKVLDVMRSMPRHLFVDEAMSSRSYEDSSLPIGHGQTISQPFIVARMTEVLLSRGTPDKVLEVGTGSGYQAAILSQLVAKVYSVERIVALQSQARERYHTLGIHNIYLKHSDGSWGWPENGPYKAIIVTAAPEEVPQPLLDQLDIGGMMIIPVGGQQGVQKLLLFTREADRFVEEELDAVKFVPLLNGAIS</sequence>
<keyword evidence="5 8" id="KW-0489">Methyltransferase</keyword>
<comment type="similarity">
    <text evidence="2">Belongs to the methyltransferase superfamily. L-isoaspartyl/D-aspartyl protein methyltransferase family.</text>
</comment>
<dbReference type="GO" id="GO:0032259">
    <property type="term" value="P:methylation"/>
    <property type="evidence" value="ECO:0007669"/>
    <property type="project" value="UniProtKB-KW"/>
</dbReference>
<evidence type="ECO:0000256" key="7">
    <source>
        <dbReference type="ARBA" id="ARBA00022691"/>
    </source>
</evidence>
<dbReference type="NCBIfam" id="NF001453">
    <property type="entry name" value="PRK00312.1"/>
    <property type="match status" value="1"/>
</dbReference>
<proteinExistence type="inferred from homology"/>
<dbReference type="PANTHER" id="PTHR11579:SF0">
    <property type="entry name" value="PROTEIN-L-ISOASPARTATE(D-ASPARTATE) O-METHYLTRANSFERASE"/>
    <property type="match status" value="1"/>
</dbReference>
<evidence type="ECO:0000256" key="3">
    <source>
        <dbReference type="ARBA" id="ARBA00011890"/>
    </source>
</evidence>
<evidence type="ECO:0000256" key="1">
    <source>
        <dbReference type="ARBA" id="ARBA00004496"/>
    </source>
</evidence>
<gene>
    <name evidence="8" type="ORF">MNBD_GAMMA09-272</name>
</gene>
<dbReference type="InterPro" id="IPR029063">
    <property type="entry name" value="SAM-dependent_MTases_sf"/>
</dbReference>
<dbReference type="SUPFAM" id="SSF53335">
    <property type="entry name" value="S-adenosyl-L-methionine-dependent methyltransferases"/>
    <property type="match status" value="1"/>
</dbReference>
<dbReference type="EMBL" id="UOFI01000020">
    <property type="protein sequence ID" value="VAW62139.1"/>
    <property type="molecule type" value="Genomic_DNA"/>
</dbReference>
<organism evidence="8">
    <name type="scientific">hydrothermal vent metagenome</name>
    <dbReference type="NCBI Taxonomy" id="652676"/>
    <lineage>
        <taxon>unclassified sequences</taxon>
        <taxon>metagenomes</taxon>
        <taxon>ecological metagenomes</taxon>
    </lineage>
</organism>
<evidence type="ECO:0000256" key="6">
    <source>
        <dbReference type="ARBA" id="ARBA00022679"/>
    </source>
</evidence>
<evidence type="ECO:0000256" key="5">
    <source>
        <dbReference type="ARBA" id="ARBA00022603"/>
    </source>
</evidence>
<dbReference type="GO" id="GO:0004719">
    <property type="term" value="F:protein-L-isoaspartate (D-aspartate) O-methyltransferase activity"/>
    <property type="evidence" value="ECO:0007669"/>
    <property type="project" value="UniProtKB-EC"/>
</dbReference>
<name>A0A3B0XK40_9ZZZZ</name>
<reference evidence="8" key="1">
    <citation type="submission" date="2018-06" db="EMBL/GenBank/DDBJ databases">
        <authorList>
            <person name="Zhirakovskaya E."/>
        </authorList>
    </citation>
    <scope>NUCLEOTIDE SEQUENCE</scope>
</reference>
<dbReference type="HAMAP" id="MF_00090">
    <property type="entry name" value="PIMT"/>
    <property type="match status" value="1"/>
</dbReference>
<evidence type="ECO:0000256" key="2">
    <source>
        <dbReference type="ARBA" id="ARBA00005369"/>
    </source>
</evidence>
<evidence type="ECO:0000313" key="8">
    <source>
        <dbReference type="EMBL" id="VAW62139.1"/>
    </source>
</evidence>
<evidence type="ECO:0000256" key="4">
    <source>
        <dbReference type="ARBA" id="ARBA00022490"/>
    </source>
</evidence>
<dbReference type="InterPro" id="IPR000682">
    <property type="entry name" value="PCMT"/>
</dbReference>
<keyword evidence="7" id="KW-0949">S-adenosyl-L-methionine</keyword>
<protein>
    <recommendedName>
        <fullName evidence="3">protein-L-isoaspartate(D-aspartate) O-methyltransferase</fullName>
        <ecNumber evidence="3">2.1.1.77</ecNumber>
    </recommendedName>
</protein>
<dbReference type="GO" id="GO:0005737">
    <property type="term" value="C:cytoplasm"/>
    <property type="evidence" value="ECO:0007669"/>
    <property type="project" value="UniProtKB-SubCell"/>
</dbReference>
<comment type="subcellular location">
    <subcellularLocation>
        <location evidence="1">Cytoplasm</location>
    </subcellularLocation>
</comment>
<accession>A0A3B0XK40</accession>
<dbReference type="AlphaFoldDB" id="A0A3B0XK40"/>
<keyword evidence="6 8" id="KW-0808">Transferase</keyword>